<sequence>MLTGLYARWTGQKPDPERMAYRLEDIRLAMLDMLGEEGARQHPQVARRIRFGGDAQALWYARADLMAALANASGERSARERTESLSVLFDGMLPKGLMSRPTTLRS</sequence>
<reference evidence="2" key="1">
    <citation type="journal article" date="2019" name="Int. J. Syst. Evol. Microbiol.">
        <title>The Global Catalogue of Microorganisms (GCM) 10K type strain sequencing project: providing services to taxonomists for standard genome sequencing and annotation.</title>
        <authorList>
            <consortium name="The Broad Institute Genomics Platform"/>
            <consortium name="The Broad Institute Genome Sequencing Center for Infectious Disease"/>
            <person name="Wu L."/>
            <person name="Ma J."/>
        </authorList>
    </citation>
    <scope>NUCLEOTIDE SEQUENCE [LARGE SCALE GENOMIC DNA]</scope>
    <source>
        <strain evidence="2">LMG 29247</strain>
    </source>
</reference>
<dbReference type="Proteomes" id="UP001597304">
    <property type="component" value="Unassembled WGS sequence"/>
</dbReference>
<keyword evidence="2" id="KW-1185">Reference proteome</keyword>
<comment type="caution">
    <text evidence="1">The sequence shown here is derived from an EMBL/GenBank/DDBJ whole genome shotgun (WGS) entry which is preliminary data.</text>
</comment>
<accession>A0ABW4KNR4</accession>
<name>A0ABW4KNR4_9BURK</name>
<organism evidence="1 2">
    <name type="scientific">Ottowia flava</name>
    <dbReference type="NCBI Taxonomy" id="2675430"/>
    <lineage>
        <taxon>Bacteria</taxon>
        <taxon>Pseudomonadati</taxon>
        <taxon>Pseudomonadota</taxon>
        <taxon>Betaproteobacteria</taxon>
        <taxon>Burkholderiales</taxon>
        <taxon>Comamonadaceae</taxon>
        <taxon>Ottowia</taxon>
    </lineage>
</organism>
<proteinExistence type="predicted"/>
<evidence type="ECO:0000313" key="1">
    <source>
        <dbReference type="EMBL" id="MFD1709158.1"/>
    </source>
</evidence>
<dbReference type="EMBL" id="JBHUEJ010000003">
    <property type="protein sequence ID" value="MFD1709158.1"/>
    <property type="molecule type" value="Genomic_DNA"/>
</dbReference>
<gene>
    <name evidence="1" type="ORF">ACFSF0_00925</name>
</gene>
<evidence type="ECO:0000313" key="2">
    <source>
        <dbReference type="Proteomes" id="UP001597304"/>
    </source>
</evidence>
<protein>
    <submittedName>
        <fullName evidence="1">Uncharacterized protein</fullName>
    </submittedName>
</protein>
<dbReference type="RefSeq" id="WP_147913075.1">
    <property type="nucleotide sequence ID" value="NZ_JBHUEJ010000003.1"/>
</dbReference>